<proteinExistence type="predicted"/>
<protein>
    <submittedName>
        <fullName evidence="1">Uncharacterized protein</fullName>
    </submittedName>
</protein>
<dbReference type="EMBL" id="PPFX01000014">
    <property type="protein sequence ID" value="PNU20360.1"/>
    <property type="molecule type" value="Genomic_DNA"/>
</dbReference>
<comment type="caution">
    <text evidence="1">The sequence shown here is derived from an EMBL/GenBank/DDBJ whole genome shotgun (WGS) entry which is preliminary data.</text>
</comment>
<sequence>MTTCLSYPPTEPVAFEPDNIRIGQTLQSCSDISRLSHDTVFACTVQLAQRIAARLPPAER</sequence>
<organism evidence="1 2">
    <name type="scientific">Geothermobacter hydrogeniphilus</name>
    <dbReference type="NCBI Taxonomy" id="1969733"/>
    <lineage>
        <taxon>Bacteria</taxon>
        <taxon>Pseudomonadati</taxon>
        <taxon>Thermodesulfobacteriota</taxon>
        <taxon>Desulfuromonadia</taxon>
        <taxon>Desulfuromonadales</taxon>
        <taxon>Geothermobacteraceae</taxon>
        <taxon>Geothermobacter</taxon>
    </lineage>
</organism>
<gene>
    <name evidence="1" type="ORF">C2E25_08020</name>
</gene>
<dbReference type="Proteomes" id="UP000236340">
    <property type="component" value="Unassembled WGS sequence"/>
</dbReference>
<accession>A0A2K2HAU4</accession>
<reference evidence="1 2" key="1">
    <citation type="journal article" date="2018" name="Genome Announc.">
        <title>Genome Sequence of Geothermobacter sp. HR-1 Iron Reducer from the Loihi Seamount.</title>
        <authorList>
            <person name="Smith H."/>
            <person name="Abuyen K."/>
            <person name="Tremblay J."/>
            <person name="Savalia P."/>
            <person name="Perez-Rodriguez I."/>
            <person name="Emerson D."/>
            <person name="Tully B."/>
            <person name="Amend J."/>
        </authorList>
    </citation>
    <scope>NUCLEOTIDE SEQUENCE [LARGE SCALE GENOMIC DNA]</scope>
    <source>
        <strain evidence="1 2">HR-1</strain>
    </source>
</reference>
<evidence type="ECO:0000313" key="2">
    <source>
        <dbReference type="Proteomes" id="UP000236340"/>
    </source>
</evidence>
<dbReference type="AlphaFoldDB" id="A0A2K2HAU4"/>
<name>A0A2K2HAU4_9BACT</name>
<evidence type="ECO:0000313" key="1">
    <source>
        <dbReference type="EMBL" id="PNU20360.1"/>
    </source>
</evidence>